<keyword evidence="3" id="KW-0274">FAD</keyword>
<dbReference type="RefSeq" id="WP_091951426.1">
    <property type="nucleotide sequence ID" value="NZ_FOSV01000030.1"/>
</dbReference>
<dbReference type="GO" id="GO:0034899">
    <property type="term" value="F:trimethylamine monooxygenase activity"/>
    <property type="evidence" value="ECO:0007669"/>
    <property type="project" value="UniProtKB-EC"/>
</dbReference>
<evidence type="ECO:0000256" key="3">
    <source>
        <dbReference type="ARBA" id="ARBA00022827"/>
    </source>
</evidence>
<evidence type="ECO:0000256" key="7">
    <source>
        <dbReference type="ARBA" id="ARBA00035159"/>
    </source>
</evidence>
<keyword evidence="5" id="KW-0560">Oxidoreductase</keyword>
<keyword evidence="2" id="KW-0285">Flavoprotein</keyword>
<evidence type="ECO:0000256" key="6">
    <source>
        <dbReference type="ARBA" id="ARBA00034528"/>
    </source>
</evidence>
<dbReference type="Proteomes" id="UP000198804">
    <property type="component" value="Unassembled WGS sequence"/>
</dbReference>
<organism evidence="8 9">
    <name type="scientific">Methylorubrum salsuginis</name>
    <dbReference type="NCBI Taxonomy" id="414703"/>
    <lineage>
        <taxon>Bacteria</taxon>
        <taxon>Pseudomonadati</taxon>
        <taxon>Pseudomonadota</taxon>
        <taxon>Alphaproteobacteria</taxon>
        <taxon>Hyphomicrobiales</taxon>
        <taxon>Methylobacteriaceae</taxon>
        <taxon>Methylorubrum</taxon>
    </lineage>
</organism>
<dbReference type="Gene3D" id="3.50.50.60">
    <property type="entry name" value="FAD/NAD(P)-binding domain"/>
    <property type="match status" value="2"/>
</dbReference>
<dbReference type="SUPFAM" id="SSF51905">
    <property type="entry name" value="FAD/NAD(P)-binding domain"/>
    <property type="match status" value="1"/>
</dbReference>
<dbReference type="STRING" id="414703.SAMN04488125_13016"/>
<evidence type="ECO:0000256" key="5">
    <source>
        <dbReference type="ARBA" id="ARBA00023002"/>
    </source>
</evidence>
<dbReference type="InterPro" id="IPR000960">
    <property type="entry name" value="Flavin_mOase"/>
</dbReference>
<dbReference type="AlphaFoldDB" id="A0A1I4LLT7"/>
<dbReference type="InterPro" id="IPR050346">
    <property type="entry name" value="FMO-like"/>
</dbReference>
<evidence type="ECO:0000256" key="1">
    <source>
        <dbReference type="ARBA" id="ARBA00009183"/>
    </source>
</evidence>
<name>A0A1I4LLT7_9HYPH</name>
<evidence type="ECO:0000313" key="9">
    <source>
        <dbReference type="Proteomes" id="UP000198804"/>
    </source>
</evidence>
<gene>
    <name evidence="8" type="ORF">SAMN04488125_13016</name>
</gene>
<evidence type="ECO:0000256" key="2">
    <source>
        <dbReference type="ARBA" id="ARBA00022630"/>
    </source>
</evidence>
<dbReference type="EMBL" id="FOSV01000030">
    <property type="protein sequence ID" value="SFL91527.1"/>
    <property type="molecule type" value="Genomic_DNA"/>
</dbReference>
<evidence type="ECO:0000313" key="8">
    <source>
        <dbReference type="EMBL" id="SFL91527.1"/>
    </source>
</evidence>
<dbReference type="PANTHER" id="PTHR23023">
    <property type="entry name" value="DIMETHYLANILINE MONOOXYGENASE"/>
    <property type="match status" value="1"/>
</dbReference>
<protein>
    <recommendedName>
        <fullName evidence="7">Trimethylamine monooxygenase</fullName>
        <ecNumber evidence="6">1.14.13.148</ecNumber>
    </recommendedName>
</protein>
<accession>A0A1I4LLT7</accession>
<dbReference type="EC" id="1.14.13.148" evidence="6"/>
<dbReference type="Pfam" id="PF00743">
    <property type="entry name" value="FMO-like"/>
    <property type="match status" value="1"/>
</dbReference>
<dbReference type="InterPro" id="IPR036188">
    <property type="entry name" value="FAD/NAD-bd_sf"/>
</dbReference>
<comment type="similarity">
    <text evidence="1">Belongs to the FMO family.</text>
</comment>
<dbReference type="InterPro" id="IPR020946">
    <property type="entry name" value="Flavin_mOase-like"/>
</dbReference>
<evidence type="ECO:0000256" key="4">
    <source>
        <dbReference type="ARBA" id="ARBA00022857"/>
    </source>
</evidence>
<sequence>MVTQRNVCVIGSGISGLAAAKAFRERGHRVTVIERGPELGGVWDPSRSYPDVKTQTPKDIYAFSQMKMPADYPEWPSGGQVFAYLRAYAERFGLVPLIRFGQSVETLKKRSDRGWDVTVSGADGASRTEAYDFVALCTGQFSQKNKPVHPGADDFRALGGTILHSSEHTDAESVRGKRVIVLGYSKSATDVAVSAVKHGAQGVTLVYLDPAWKIPYFFGGLINFKNILYCRAAESMFLPFDAGPVRRLVQKLATPLIWANWRALETLLKTQFKLKKNGLLPKTRIEDDIHCNLAVETPGFYKLVTEGKIKTIQGTIASYEGSNAVLTGGQRVPADLVVMATGWRQDIPILDASDRAKLIDRDGQYKLYRMVVNPDLPDLGFVGFNSSFATNLSAELGANWLVRFMDGKLARQPSRAQMEAGIARSLAWRRSERPSAKAYGGLCIAPYHNHHFSGLLADIGVRTREGNPLTAAFLPLRPPVYAALLEQAPDYRAVAAPQPLGLRAVETSRAA</sequence>
<dbReference type="GO" id="GO:0050661">
    <property type="term" value="F:NADP binding"/>
    <property type="evidence" value="ECO:0007669"/>
    <property type="project" value="InterPro"/>
</dbReference>
<keyword evidence="4" id="KW-0521">NADP</keyword>
<keyword evidence="9" id="KW-1185">Reference proteome</keyword>
<dbReference type="OrthoDB" id="9790219at2"/>
<dbReference type="GO" id="GO:0004499">
    <property type="term" value="F:N,N-dimethylaniline monooxygenase activity"/>
    <property type="evidence" value="ECO:0007669"/>
    <property type="project" value="InterPro"/>
</dbReference>
<dbReference type="GO" id="GO:0050660">
    <property type="term" value="F:flavin adenine dinucleotide binding"/>
    <property type="evidence" value="ECO:0007669"/>
    <property type="project" value="InterPro"/>
</dbReference>
<reference evidence="9" key="1">
    <citation type="submission" date="2016-10" db="EMBL/GenBank/DDBJ databases">
        <authorList>
            <person name="Varghese N."/>
            <person name="Submissions S."/>
        </authorList>
    </citation>
    <scope>NUCLEOTIDE SEQUENCE [LARGE SCALE GENOMIC DNA]</scope>
    <source>
        <strain evidence="9">CGMCC 1.6474</strain>
    </source>
</reference>
<dbReference type="PIRSF" id="PIRSF000332">
    <property type="entry name" value="FMO"/>
    <property type="match status" value="1"/>
</dbReference>
<dbReference type="PRINTS" id="PR00370">
    <property type="entry name" value="FMOXYGENASE"/>
</dbReference>
<proteinExistence type="inferred from homology"/>